<comment type="caution">
    <text evidence="1">The sequence shown here is derived from an EMBL/GenBank/DDBJ whole genome shotgun (WGS) entry which is preliminary data.</text>
</comment>
<reference evidence="1 2" key="1">
    <citation type="journal article" date="2014" name="Nat. Genet.">
        <title>Genome sequence of the hot pepper provides insights into the evolution of pungency in Capsicum species.</title>
        <authorList>
            <person name="Kim S."/>
            <person name="Park M."/>
            <person name="Yeom S.I."/>
            <person name="Kim Y.M."/>
            <person name="Lee J.M."/>
            <person name="Lee H.A."/>
            <person name="Seo E."/>
            <person name="Choi J."/>
            <person name="Cheong K."/>
            <person name="Kim K.T."/>
            <person name="Jung K."/>
            <person name="Lee G.W."/>
            <person name="Oh S.K."/>
            <person name="Bae C."/>
            <person name="Kim S.B."/>
            <person name="Lee H.Y."/>
            <person name="Kim S.Y."/>
            <person name="Kim M.S."/>
            <person name="Kang B.C."/>
            <person name="Jo Y.D."/>
            <person name="Yang H.B."/>
            <person name="Jeong H.J."/>
            <person name="Kang W.H."/>
            <person name="Kwon J.K."/>
            <person name="Shin C."/>
            <person name="Lim J.Y."/>
            <person name="Park J.H."/>
            <person name="Huh J.H."/>
            <person name="Kim J.S."/>
            <person name="Kim B.D."/>
            <person name="Cohen O."/>
            <person name="Paran I."/>
            <person name="Suh M.C."/>
            <person name="Lee S.B."/>
            <person name="Kim Y.K."/>
            <person name="Shin Y."/>
            <person name="Noh S.J."/>
            <person name="Park J."/>
            <person name="Seo Y.S."/>
            <person name="Kwon S.Y."/>
            <person name="Kim H.A."/>
            <person name="Park J.M."/>
            <person name="Kim H.J."/>
            <person name="Choi S.B."/>
            <person name="Bosland P.W."/>
            <person name="Reeves G."/>
            <person name="Jo S.H."/>
            <person name="Lee B.W."/>
            <person name="Cho H.T."/>
            <person name="Choi H.S."/>
            <person name="Lee M.S."/>
            <person name="Yu Y."/>
            <person name="Do Choi Y."/>
            <person name="Park B.S."/>
            <person name="van Deynze A."/>
            <person name="Ashrafi H."/>
            <person name="Hill T."/>
            <person name="Kim W.T."/>
            <person name="Pai H.S."/>
            <person name="Ahn H.K."/>
            <person name="Yeam I."/>
            <person name="Giovannoni J.J."/>
            <person name="Rose J.K."/>
            <person name="Sorensen I."/>
            <person name="Lee S.J."/>
            <person name="Kim R.W."/>
            <person name="Choi I.Y."/>
            <person name="Choi B.S."/>
            <person name="Lim J.S."/>
            <person name="Lee Y.H."/>
            <person name="Choi D."/>
        </authorList>
    </citation>
    <scope>NUCLEOTIDE SEQUENCE [LARGE SCALE GENOMIC DNA]</scope>
    <source>
        <strain evidence="2">cv. CM334</strain>
    </source>
</reference>
<dbReference type="STRING" id="4072.A0A2G2ZFG5"/>
<evidence type="ECO:0000313" key="2">
    <source>
        <dbReference type="Proteomes" id="UP000222542"/>
    </source>
</evidence>
<evidence type="ECO:0000313" key="1">
    <source>
        <dbReference type="EMBL" id="PHT80661.1"/>
    </source>
</evidence>
<reference evidence="1 2" key="2">
    <citation type="journal article" date="2017" name="Genome Biol.">
        <title>New reference genome sequences of hot pepper reveal the massive evolution of plant disease-resistance genes by retroduplication.</title>
        <authorList>
            <person name="Kim S."/>
            <person name="Park J."/>
            <person name="Yeom S.I."/>
            <person name="Kim Y.M."/>
            <person name="Seo E."/>
            <person name="Kim K.T."/>
            <person name="Kim M.S."/>
            <person name="Lee J.M."/>
            <person name="Cheong K."/>
            <person name="Shin H.S."/>
            <person name="Kim S.B."/>
            <person name="Han K."/>
            <person name="Lee J."/>
            <person name="Park M."/>
            <person name="Lee H.A."/>
            <person name="Lee H.Y."/>
            <person name="Lee Y."/>
            <person name="Oh S."/>
            <person name="Lee J.H."/>
            <person name="Choi E."/>
            <person name="Choi E."/>
            <person name="Lee S.E."/>
            <person name="Jeon J."/>
            <person name="Kim H."/>
            <person name="Choi G."/>
            <person name="Song H."/>
            <person name="Lee J."/>
            <person name="Lee S.C."/>
            <person name="Kwon J.K."/>
            <person name="Lee H.Y."/>
            <person name="Koo N."/>
            <person name="Hong Y."/>
            <person name="Kim R.W."/>
            <person name="Kang W.H."/>
            <person name="Huh J.H."/>
            <person name="Kang B.C."/>
            <person name="Yang T.J."/>
            <person name="Lee Y.H."/>
            <person name="Bennetzen J.L."/>
            <person name="Choi D."/>
        </authorList>
    </citation>
    <scope>NUCLEOTIDE SEQUENCE [LARGE SCALE GENOMIC DNA]</scope>
    <source>
        <strain evidence="2">cv. CM334</strain>
    </source>
</reference>
<gene>
    <name evidence="1" type="ORF">T459_13676</name>
</gene>
<dbReference type="EMBL" id="AYRZ02000005">
    <property type="protein sequence ID" value="PHT80661.1"/>
    <property type="molecule type" value="Genomic_DNA"/>
</dbReference>
<protein>
    <submittedName>
        <fullName evidence="1">Uncharacterized protein</fullName>
    </submittedName>
</protein>
<dbReference type="Proteomes" id="UP000222542">
    <property type="component" value="Unassembled WGS sequence"/>
</dbReference>
<name>A0A2G2ZFG5_CAPAN</name>
<dbReference type="Gramene" id="PHT80661">
    <property type="protein sequence ID" value="PHT80661"/>
    <property type="gene ID" value="T459_13676"/>
</dbReference>
<keyword evidence="2" id="KW-1185">Reference proteome</keyword>
<organism evidence="1 2">
    <name type="scientific">Capsicum annuum</name>
    <name type="common">Capsicum pepper</name>
    <dbReference type="NCBI Taxonomy" id="4072"/>
    <lineage>
        <taxon>Eukaryota</taxon>
        <taxon>Viridiplantae</taxon>
        <taxon>Streptophyta</taxon>
        <taxon>Embryophyta</taxon>
        <taxon>Tracheophyta</taxon>
        <taxon>Spermatophyta</taxon>
        <taxon>Magnoliopsida</taxon>
        <taxon>eudicotyledons</taxon>
        <taxon>Gunneridae</taxon>
        <taxon>Pentapetalae</taxon>
        <taxon>asterids</taxon>
        <taxon>lamiids</taxon>
        <taxon>Solanales</taxon>
        <taxon>Solanaceae</taxon>
        <taxon>Solanoideae</taxon>
        <taxon>Capsiceae</taxon>
        <taxon>Capsicum</taxon>
    </lineage>
</organism>
<dbReference type="AlphaFoldDB" id="A0A2G2ZFG5"/>
<accession>A0A2G2ZFG5</accession>
<sequence length="133" mass="15113">MRKKVKKKHVLSLRDPKVDTHSILWVHRIKRKAALSWQSFRWQETLGLVGAFERNKLKPKMDQGSFPAKMIGEGMKDGTCKVRIPNVYYLVLEANSHNVTLRVSLPAQEAKHSARRPGLGAPFAFGNSVDLHK</sequence>
<proteinExistence type="predicted"/>